<evidence type="ECO:0000256" key="2">
    <source>
        <dbReference type="ARBA" id="ARBA00023239"/>
    </source>
</evidence>
<dbReference type="CDD" id="cd06818">
    <property type="entry name" value="PLPDE_III_cryptic_DSD"/>
    <property type="match status" value="1"/>
</dbReference>
<keyword evidence="5" id="KW-1185">Reference proteome</keyword>
<dbReference type="Pfam" id="PF14031">
    <property type="entry name" value="D-ser_dehydrat"/>
    <property type="match status" value="1"/>
</dbReference>
<sequence>MNRPNLLEEDLPLPAAVVYQSRLDNNLHWMQRFAEQNGVLLCPHGKTTMTPDFFRRQLDAGAWGITLATVPQVQAAAEAGVPRVLMANQLVGKANMASISHLLDNGLDYYCLVDSPDNVRALNDFFAVHGQTLKVLLEVGVPGGRCGCRTTKQVDAVLSALAEAPALQLAGVETYEGVIHGDDPEALVRKHLLKVRDICQSLYQQGRFSTDTVILTGAGSAWYDVVMEVFGPVREQTGEQRILPVLRPGCYLIHDQGIYWDAQSRIMARLPRDCQPGGDLESSLEVWAYVQSVPEPGVAILTLGKREVAVDAGLPQPVLHYRPGDTAPRRAPALWQVDHIMDHHSRLRLPEDADVRVGDIIALATSHPCLTFDKWRQLLVIDDDYQLLRRVETRF</sequence>
<dbReference type="PANTHER" id="PTHR28004:SF8">
    <property type="entry name" value="D-SERINE DEAMINASE"/>
    <property type="match status" value="1"/>
</dbReference>
<evidence type="ECO:0000256" key="1">
    <source>
        <dbReference type="ARBA" id="ARBA00005323"/>
    </source>
</evidence>
<protein>
    <submittedName>
        <fullName evidence="4">D-serine dehydratase</fullName>
    </submittedName>
</protein>
<gene>
    <name evidence="4" type="ORF">EDC38_2302</name>
</gene>
<keyword evidence="2" id="KW-0456">Lyase</keyword>
<dbReference type="InterPro" id="IPR001608">
    <property type="entry name" value="Ala_racemase_N"/>
</dbReference>
<dbReference type="InterPro" id="IPR051466">
    <property type="entry name" value="D-amino_acid_metab_enzyme"/>
</dbReference>
<dbReference type="InterPro" id="IPR029066">
    <property type="entry name" value="PLP-binding_barrel"/>
</dbReference>
<dbReference type="GO" id="GO:0016829">
    <property type="term" value="F:lyase activity"/>
    <property type="evidence" value="ECO:0007669"/>
    <property type="project" value="UniProtKB-KW"/>
</dbReference>
<dbReference type="SUPFAM" id="SSF51419">
    <property type="entry name" value="PLP-binding barrel"/>
    <property type="match status" value="1"/>
</dbReference>
<reference evidence="4 5" key="1">
    <citation type="submission" date="2018-11" db="EMBL/GenBank/DDBJ databases">
        <title>Genomic Encyclopedia of Type Strains, Phase IV (KMG-IV): sequencing the most valuable type-strain genomes for metagenomic binning, comparative biology and taxonomic classification.</title>
        <authorList>
            <person name="Goeker M."/>
        </authorList>
    </citation>
    <scope>NUCLEOTIDE SEQUENCE [LARGE SCALE GENOMIC DNA]</scope>
    <source>
        <strain evidence="4 5">DSM 16974</strain>
    </source>
</reference>
<dbReference type="InterPro" id="IPR026956">
    <property type="entry name" value="D-ser_dehydrat-like_dom"/>
</dbReference>
<dbReference type="InterPro" id="IPR042208">
    <property type="entry name" value="D-ser_dehydrat-like_sf"/>
</dbReference>
<dbReference type="SMART" id="SM01119">
    <property type="entry name" value="D-ser_dehydrat"/>
    <property type="match status" value="1"/>
</dbReference>
<feature type="domain" description="D-serine dehydratase-like" evidence="3">
    <location>
        <begin position="283"/>
        <end position="382"/>
    </location>
</feature>
<dbReference type="RefSeq" id="WP_123638624.1">
    <property type="nucleotide sequence ID" value="NZ_RJUK01000001.1"/>
</dbReference>
<dbReference type="Gene3D" id="2.40.37.20">
    <property type="entry name" value="D-serine dehydratase-like domain"/>
    <property type="match status" value="1"/>
</dbReference>
<accession>A0A3N1PAG0</accession>
<dbReference type="Proteomes" id="UP000273643">
    <property type="component" value="Unassembled WGS sequence"/>
</dbReference>
<dbReference type="OrthoDB" id="9811417at2"/>
<dbReference type="PANTHER" id="PTHR28004">
    <property type="entry name" value="ZGC:162816-RELATED"/>
    <property type="match status" value="1"/>
</dbReference>
<dbReference type="EMBL" id="RJUK01000001">
    <property type="protein sequence ID" value="ROQ21676.1"/>
    <property type="molecule type" value="Genomic_DNA"/>
</dbReference>
<comment type="similarity">
    <text evidence="1">Belongs to the DSD1 family.</text>
</comment>
<evidence type="ECO:0000313" key="4">
    <source>
        <dbReference type="EMBL" id="ROQ21676.1"/>
    </source>
</evidence>
<dbReference type="Gene3D" id="3.20.20.10">
    <property type="entry name" value="Alanine racemase"/>
    <property type="match status" value="1"/>
</dbReference>
<proteinExistence type="inferred from homology"/>
<dbReference type="AlphaFoldDB" id="A0A3N1PAG0"/>
<comment type="caution">
    <text evidence="4">The sequence shown here is derived from an EMBL/GenBank/DDBJ whole genome shotgun (WGS) entry which is preliminary data.</text>
</comment>
<organism evidence="4 5">
    <name type="scientific">Marinimicrobium koreense</name>
    <dbReference type="NCBI Taxonomy" id="306545"/>
    <lineage>
        <taxon>Bacteria</taxon>
        <taxon>Pseudomonadati</taxon>
        <taxon>Pseudomonadota</taxon>
        <taxon>Gammaproteobacteria</taxon>
        <taxon>Cellvibrionales</taxon>
        <taxon>Cellvibrionaceae</taxon>
        <taxon>Marinimicrobium</taxon>
    </lineage>
</organism>
<dbReference type="Pfam" id="PF01168">
    <property type="entry name" value="Ala_racemase_N"/>
    <property type="match status" value="1"/>
</dbReference>
<evidence type="ECO:0000259" key="3">
    <source>
        <dbReference type="SMART" id="SM01119"/>
    </source>
</evidence>
<name>A0A3N1PAG0_9GAMM</name>
<evidence type="ECO:0000313" key="5">
    <source>
        <dbReference type="Proteomes" id="UP000273643"/>
    </source>
</evidence>